<gene>
    <name evidence="2" type="ORF">SAMN05660350_00257</name>
</gene>
<dbReference type="PANTHER" id="PTHR46865">
    <property type="entry name" value="OXIDOREDUCTASE-RELATED"/>
    <property type="match status" value="1"/>
</dbReference>
<dbReference type="PANTHER" id="PTHR46865:SF2">
    <property type="entry name" value="MONOOXYGENASE"/>
    <property type="match status" value="1"/>
</dbReference>
<dbReference type="Gene3D" id="3.30.9.10">
    <property type="entry name" value="D-Amino Acid Oxidase, subunit A, domain 2"/>
    <property type="match status" value="1"/>
</dbReference>
<evidence type="ECO:0000259" key="1">
    <source>
        <dbReference type="Pfam" id="PF01494"/>
    </source>
</evidence>
<name>A0A1M7RYF7_9ACTN</name>
<dbReference type="InterPro" id="IPR036188">
    <property type="entry name" value="FAD/NAD-bd_sf"/>
</dbReference>
<dbReference type="PRINTS" id="PR00420">
    <property type="entry name" value="RNGMNOXGNASE"/>
</dbReference>
<evidence type="ECO:0000313" key="3">
    <source>
        <dbReference type="Proteomes" id="UP000184428"/>
    </source>
</evidence>
<sequence length="443" mass="47590">MNARGTPLPTGVVNERASGLRLFANSSWHLEVPVNVLLSGAGIAGPVLAYWLHHHGFAPTVVERTPRLRHGTGGHAVDLFGPAVQVVERMGLLPAVQEARTRNDVVVLERPGRRPVEIPVATLAAGFADGGHVEIVRGELARILYEATRDDVAYVFGDAVRTLEEDGDDVQVGFEHGPSRRFDLVIGADGLHSGVRRLVFGPEERFAHHLGGHLAVFTVPDDRGLDGRMVTFSAPDRVVVLYPVRGTGAARAVFLFRHDGPAAHHGDVAGQKALLRNVFAGVGWEVPRLLGELDAADDFYSDAITQIRMDTWTRGRVTLVGDAGYCPAPAVGGGTTVAAVGAYVLADRLAAADGDHHRGFAAYEDAMRDYVAASRRVGPAVLRTSVPRSRLAVARNAWLTRLLPRLPVPVRHRLLAVEDRLRAGLTGIDLDAPTQPRGELSDG</sequence>
<evidence type="ECO:0000313" key="2">
    <source>
        <dbReference type="EMBL" id="SHN51174.1"/>
    </source>
</evidence>
<proteinExistence type="predicted"/>
<accession>A0A1M7RYF7</accession>
<dbReference type="AlphaFoldDB" id="A0A1M7RYF7"/>
<dbReference type="InterPro" id="IPR002938">
    <property type="entry name" value="FAD-bd"/>
</dbReference>
<organism evidence="2 3">
    <name type="scientific">Geodermatophilus obscurus</name>
    <dbReference type="NCBI Taxonomy" id="1861"/>
    <lineage>
        <taxon>Bacteria</taxon>
        <taxon>Bacillati</taxon>
        <taxon>Actinomycetota</taxon>
        <taxon>Actinomycetes</taxon>
        <taxon>Geodermatophilales</taxon>
        <taxon>Geodermatophilaceae</taxon>
        <taxon>Geodermatophilus</taxon>
    </lineage>
</organism>
<dbReference type="SUPFAM" id="SSF51905">
    <property type="entry name" value="FAD/NAD(P)-binding domain"/>
    <property type="match status" value="1"/>
</dbReference>
<reference evidence="2 3" key="1">
    <citation type="submission" date="2016-12" db="EMBL/GenBank/DDBJ databases">
        <authorList>
            <person name="Song W.-J."/>
            <person name="Kurnit D.M."/>
        </authorList>
    </citation>
    <scope>NUCLEOTIDE SEQUENCE [LARGE SCALE GENOMIC DNA]</scope>
    <source>
        <strain evidence="2 3">DSM 43162</strain>
    </source>
</reference>
<dbReference type="InterPro" id="IPR051704">
    <property type="entry name" value="FAD_aromatic-hydroxylase"/>
</dbReference>
<dbReference type="Proteomes" id="UP000184428">
    <property type="component" value="Unassembled WGS sequence"/>
</dbReference>
<dbReference type="Pfam" id="PF01494">
    <property type="entry name" value="FAD_binding_3"/>
    <property type="match status" value="1"/>
</dbReference>
<dbReference type="EMBL" id="FRDM01000001">
    <property type="protein sequence ID" value="SHN51174.1"/>
    <property type="molecule type" value="Genomic_DNA"/>
</dbReference>
<protein>
    <submittedName>
        <fullName evidence="2">2-polyprenyl-6-methoxyphenol hydroxylase</fullName>
    </submittedName>
</protein>
<feature type="domain" description="FAD-binding" evidence="1">
    <location>
        <begin position="34"/>
        <end position="353"/>
    </location>
</feature>
<dbReference type="Gene3D" id="3.50.50.60">
    <property type="entry name" value="FAD/NAD(P)-binding domain"/>
    <property type="match status" value="1"/>
</dbReference>
<dbReference type="GO" id="GO:0071949">
    <property type="term" value="F:FAD binding"/>
    <property type="evidence" value="ECO:0007669"/>
    <property type="project" value="InterPro"/>
</dbReference>